<keyword evidence="5 12" id="KW-0812">Transmembrane</keyword>
<keyword evidence="7 12" id="KW-1133">Transmembrane helix</keyword>
<evidence type="ECO:0000256" key="1">
    <source>
        <dbReference type="ARBA" id="ARBA00004240"/>
    </source>
</evidence>
<proteinExistence type="inferred from homology"/>
<dbReference type="OrthoDB" id="5835829at2759"/>
<evidence type="ECO:0000256" key="10">
    <source>
        <dbReference type="ARBA" id="ARBA00046288"/>
    </source>
</evidence>
<dbReference type="KEGG" id="tpal:117650669"/>
<dbReference type="InterPro" id="IPR050271">
    <property type="entry name" value="UDP-glycosyltransferase"/>
</dbReference>
<dbReference type="SUPFAM" id="SSF53756">
    <property type="entry name" value="UDP-Glycosyltransferase/glycogen phosphorylase"/>
    <property type="match status" value="1"/>
</dbReference>
<name>A0A6P8ZZH1_THRPL</name>
<feature type="transmembrane region" description="Helical" evidence="12">
    <location>
        <begin position="475"/>
        <end position="497"/>
    </location>
</feature>
<keyword evidence="12" id="KW-0732">Signal</keyword>
<keyword evidence="8 12" id="KW-0472">Membrane</keyword>
<dbReference type="Pfam" id="PF00201">
    <property type="entry name" value="UDPGT"/>
    <property type="match status" value="1"/>
</dbReference>
<evidence type="ECO:0000256" key="12">
    <source>
        <dbReference type="RuleBase" id="RU362059"/>
    </source>
</evidence>
<comment type="similarity">
    <text evidence="2 11">Belongs to the UDP-glycosyltransferase family.</text>
</comment>
<dbReference type="AlphaFoldDB" id="A0A6P8ZZH1"/>
<evidence type="ECO:0000256" key="6">
    <source>
        <dbReference type="ARBA" id="ARBA00022824"/>
    </source>
</evidence>
<dbReference type="FunFam" id="3.40.50.2000:FF:000050">
    <property type="entry name" value="UDP-glucuronosyltransferase"/>
    <property type="match status" value="1"/>
</dbReference>
<reference evidence="14" key="1">
    <citation type="submission" date="2025-08" db="UniProtKB">
        <authorList>
            <consortium name="RefSeq"/>
        </authorList>
    </citation>
    <scope>IDENTIFICATION</scope>
    <source>
        <tissue evidence="14">Total insect</tissue>
    </source>
</reference>
<evidence type="ECO:0000256" key="4">
    <source>
        <dbReference type="ARBA" id="ARBA00022679"/>
    </source>
</evidence>
<evidence type="ECO:0000256" key="11">
    <source>
        <dbReference type="RuleBase" id="RU003718"/>
    </source>
</evidence>
<evidence type="ECO:0000256" key="9">
    <source>
        <dbReference type="ARBA" id="ARBA00023180"/>
    </source>
</evidence>
<comment type="catalytic activity">
    <reaction evidence="12">
        <text>glucuronate acceptor + UDP-alpha-D-glucuronate = acceptor beta-D-glucuronoside + UDP + H(+)</text>
        <dbReference type="Rhea" id="RHEA:21032"/>
        <dbReference type="ChEBI" id="CHEBI:15378"/>
        <dbReference type="ChEBI" id="CHEBI:58052"/>
        <dbReference type="ChEBI" id="CHEBI:58223"/>
        <dbReference type="ChEBI" id="CHEBI:132367"/>
        <dbReference type="ChEBI" id="CHEBI:132368"/>
        <dbReference type="EC" id="2.4.1.17"/>
    </reaction>
</comment>
<dbReference type="Proteomes" id="UP000515158">
    <property type="component" value="Unplaced"/>
</dbReference>
<dbReference type="GO" id="GO:0005783">
    <property type="term" value="C:endoplasmic reticulum"/>
    <property type="evidence" value="ECO:0007669"/>
    <property type="project" value="UniProtKB-SubCell"/>
</dbReference>
<keyword evidence="4 11" id="KW-0808">Transferase</keyword>
<dbReference type="GeneID" id="117650669"/>
<comment type="subcellular location">
    <subcellularLocation>
        <location evidence="10">Endomembrane system</location>
        <topology evidence="10">Single-pass type I membrane protein</topology>
    </subcellularLocation>
    <subcellularLocation>
        <location evidence="1">Endoplasmic reticulum</location>
    </subcellularLocation>
    <subcellularLocation>
        <location evidence="12">Membrane</location>
        <topology evidence="12">Single-pass membrane protein</topology>
    </subcellularLocation>
</comment>
<protein>
    <recommendedName>
        <fullName evidence="12">UDP-glucuronosyltransferase</fullName>
        <ecNumber evidence="12">2.4.1.17</ecNumber>
    </recommendedName>
</protein>
<dbReference type="InterPro" id="IPR035595">
    <property type="entry name" value="UDP_glycos_trans_CS"/>
</dbReference>
<keyword evidence="13" id="KW-1185">Reference proteome</keyword>
<sequence>MAYLAIQVLAALALLAAAADAARILAVMPMPARSHHIAFGGVTKALADRGHDVTLISGLPKGNKINPANNKVIYLPNPFEDMANDVLKDFWEQKQKPYEQLQFLMNWGEKLTNTTLSSPIFLAEINKPGQKYDLILAELFFFQEAMVGLGHKFNCPVVAVNPFGTSSMVNDAMGNPVNPAWVPSPFLGFSDRMSFTERAMNSLLHVSMHAYYNYFYMPKMQALSDIHFPGAPPVQDMLRSYLGLTLVNNHFSLAYPAPMSPNVVEIGGIHIPDKPKALPKDLQDFMDSAKDGVVYFSMGSNLKVEFMPESAKQAILGALFALKERVLLKWDGPLPKNMPANVKHIEWAPQGDLLAHPNMRVFFTHGGLLSTQESVYYGVPLVGMPMFGDQQFNMLLAANKGFCVKLEIRELTRQKVDEALREVLQKPKYKEAATRLSRLFRAKPLTPAQSAVFAVETVLEHGADHLRPASVGMPLYQLLLLDVVLAAAVPFLLLFLCCRALCCGSKKAAQEDRSAAARKKRN</sequence>
<evidence type="ECO:0000256" key="8">
    <source>
        <dbReference type="ARBA" id="ARBA00023136"/>
    </source>
</evidence>
<feature type="signal peptide" evidence="12">
    <location>
        <begin position="1"/>
        <end position="21"/>
    </location>
</feature>
<dbReference type="GO" id="GO:0015020">
    <property type="term" value="F:glucuronosyltransferase activity"/>
    <property type="evidence" value="ECO:0007669"/>
    <property type="project" value="UniProtKB-EC"/>
</dbReference>
<evidence type="ECO:0000256" key="7">
    <source>
        <dbReference type="ARBA" id="ARBA00022989"/>
    </source>
</evidence>
<dbReference type="InterPro" id="IPR002213">
    <property type="entry name" value="UDP_glucos_trans"/>
</dbReference>
<organism evidence="14">
    <name type="scientific">Thrips palmi</name>
    <name type="common">Melon thrips</name>
    <dbReference type="NCBI Taxonomy" id="161013"/>
    <lineage>
        <taxon>Eukaryota</taxon>
        <taxon>Metazoa</taxon>
        <taxon>Ecdysozoa</taxon>
        <taxon>Arthropoda</taxon>
        <taxon>Hexapoda</taxon>
        <taxon>Insecta</taxon>
        <taxon>Pterygota</taxon>
        <taxon>Neoptera</taxon>
        <taxon>Paraneoptera</taxon>
        <taxon>Thysanoptera</taxon>
        <taxon>Terebrantia</taxon>
        <taxon>Thripoidea</taxon>
        <taxon>Thripidae</taxon>
        <taxon>Thrips</taxon>
    </lineage>
</organism>
<dbReference type="GO" id="GO:0016020">
    <property type="term" value="C:membrane"/>
    <property type="evidence" value="ECO:0007669"/>
    <property type="project" value="UniProtKB-SubCell"/>
</dbReference>
<dbReference type="InParanoid" id="A0A6P8ZZH1"/>
<evidence type="ECO:0000256" key="5">
    <source>
        <dbReference type="ARBA" id="ARBA00022692"/>
    </source>
</evidence>
<accession>A0A6P8ZZH1</accession>
<dbReference type="PROSITE" id="PS00375">
    <property type="entry name" value="UDPGT"/>
    <property type="match status" value="1"/>
</dbReference>
<dbReference type="Gene3D" id="3.40.50.2000">
    <property type="entry name" value="Glycogen Phosphorylase B"/>
    <property type="match status" value="2"/>
</dbReference>
<keyword evidence="3 11" id="KW-0328">Glycosyltransferase</keyword>
<feature type="chain" id="PRO_5028506076" description="UDP-glucuronosyltransferase" evidence="12">
    <location>
        <begin position="22"/>
        <end position="522"/>
    </location>
</feature>
<evidence type="ECO:0000256" key="3">
    <source>
        <dbReference type="ARBA" id="ARBA00022676"/>
    </source>
</evidence>
<evidence type="ECO:0000313" key="14">
    <source>
        <dbReference type="RefSeq" id="XP_034250131.1"/>
    </source>
</evidence>
<dbReference type="EC" id="2.4.1.17" evidence="12"/>
<gene>
    <name evidence="14" type="primary">LOC117650669</name>
</gene>
<dbReference type="PANTHER" id="PTHR48043">
    <property type="entry name" value="EG:EG0003.4 PROTEIN-RELATED"/>
    <property type="match status" value="1"/>
</dbReference>
<keyword evidence="9" id="KW-0325">Glycoprotein</keyword>
<evidence type="ECO:0000313" key="13">
    <source>
        <dbReference type="Proteomes" id="UP000515158"/>
    </source>
</evidence>
<dbReference type="PANTHER" id="PTHR48043:SF159">
    <property type="entry name" value="EG:EG0003.4 PROTEIN-RELATED"/>
    <property type="match status" value="1"/>
</dbReference>
<evidence type="ECO:0000256" key="2">
    <source>
        <dbReference type="ARBA" id="ARBA00009995"/>
    </source>
</evidence>
<dbReference type="RefSeq" id="XP_034250131.1">
    <property type="nucleotide sequence ID" value="XM_034394240.1"/>
</dbReference>
<dbReference type="CDD" id="cd03784">
    <property type="entry name" value="GT1_Gtf-like"/>
    <property type="match status" value="1"/>
</dbReference>
<keyword evidence="6" id="KW-0256">Endoplasmic reticulum</keyword>